<dbReference type="RefSeq" id="WP_236336775.1">
    <property type="nucleotide sequence ID" value="NZ_CAKMMG010000010.1"/>
</dbReference>
<keyword evidence="1" id="KW-0472">Membrane</keyword>
<dbReference type="Pfam" id="PF04892">
    <property type="entry name" value="VanZ"/>
    <property type="match status" value="1"/>
</dbReference>
<keyword evidence="1" id="KW-1133">Transmembrane helix</keyword>
<comment type="caution">
    <text evidence="3">The sequence shown here is derived from an EMBL/GenBank/DDBJ whole genome shotgun (WGS) entry which is preliminary data.</text>
</comment>
<organism evidence="3 4">
    <name type="scientific">Paenibacillus auburnensis</name>
    <dbReference type="NCBI Taxonomy" id="2905649"/>
    <lineage>
        <taxon>Bacteria</taxon>
        <taxon>Bacillati</taxon>
        <taxon>Bacillota</taxon>
        <taxon>Bacilli</taxon>
        <taxon>Bacillales</taxon>
        <taxon>Paenibacillaceae</taxon>
        <taxon>Paenibacillus</taxon>
    </lineage>
</organism>
<dbReference type="Proteomes" id="UP000838324">
    <property type="component" value="Unassembled WGS sequence"/>
</dbReference>
<evidence type="ECO:0000256" key="1">
    <source>
        <dbReference type="SAM" id="Phobius"/>
    </source>
</evidence>
<evidence type="ECO:0000313" key="3">
    <source>
        <dbReference type="EMBL" id="CAH1220727.1"/>
    </source>
</evidence>
<accession>A0ABM9CRR2</accession>
<feature type="transmembrane region" description="Helical" evidence="1">
    <location>
        <begin position="83"/>
        <end position="107"/>
    </location>
</feature>
<name>A0ABM9CRR2_9BACL</name>
<feature type="transmembrane region" description="Helical" evidence="1">
    <location>
        <begin position="12"/>
        <end position="32"/>
    </location>
</feature>
<dbReference type="PANTHER" id="PTHR36834:SF2">
    <property type="entry name" value="MEMBRANE PROTEIN"/>
    <property type="match status" value="1"/>
</dbReference>
<evidence type="ECO:0000313" key="4">
    <source>
        <dbReference type="Proteomes" id="UP000838324"/>
    </source>
</evidence>
<gene>
    <name evidence="3" type="ORF">PAECIP111892_04906</name>
</gene>
<feature type="transmembrane region" description="Helical" evidence="1">
    <location>
        <begin position="119"/>
        <end position="141"/>
    </location>
</feature>
<dbReference type="InterPro" id="IPR053150">
    <property type="entry name" value="Teicoplanin_resist-assoc"/>
</dbReference>
<sequence>MEQSIMFTIQSTYILAPLFLLVLLFLVADALWKKKKRNVGQYFIIITFSIYLLCVIQLVFFPIEVNIGKYANLTPWYKTINFIPILTIDIKTFILNIIMLMPLGVYLPLLHKKFESLKNVAYSGFFLSLSIEVLQMMIRIICGNGRSTDINDLIANTVGAILGYIVINGLLKRSIGNHIWNKLRLG</sequence>
<reference evidence="3" key="1">
    <citation type="submission" date="2022-01" db="EMBL/GenBank/DDBJ databases">
        <authorList>
            <person name="Criscuolo A."/>
        </authorList>
    </citation>
    <scope>NUCLEOTIDE SEQUENCE</scope>
    <source>
        <strain evidence="3">CIP111892</strain>
    </source>
</reference>
<evidence type="ECO:0000259" key="2">
    <source>
        <dbReference type="Pfam" id="PF04892"/>
    </source>
</evidence>
<feature type="domain" description="VanZ-like" evidence="2">
    <location>
        <begin position="48"/>
        <end position="168"/>
    </location>
</feature>
<dbReference type="EMBL" id="CAKMMG010000010">
    <property type="protein sequence ID" value="CAH1220727.1"/>
    <property type="molecule type" value="Genomic_DNA"/>
</dbReference>
<keyword evidence="4" id="KW-1185">Reference proteome</keyword>
<keyword evidence="1" id="KW-0812">Transmembrane</keyword>
<protein>
    <recommendedName>
        <fullName evidence="2">VanZ-like domain-containing protein</fullName>
    </recommendedName>
</protein>
<feature type="transmembrane region" description="Helical" evidence="1">
    <location>
        <begin position="153"/>
        <end position="171"/>
    </location>
</feature>
<dbReference type="InterPro" id="IPR006976">
    <property type="entry name" value="VanZ-like"/>
</dbReference>
<proteinExistence type="predicted"/>
<dbReference type="PANTHER" id="PTHR36834">
    <property type="entry name" value="MEMBRANE PROTEIN-RELATED"/>
    <property type="match status" value="1"/>
</dbReference>
<feature type="transmembrane region" description="Helical" evidence="1">
    <location>
        <begin position="39"/>
        <end position="63"/>
    </location>
</feature>